<dbReference type="PANTHER" id="PTHR43048">
    <property type="entry name" value="METHYLMALONYL-COA EPIMERASE"/>
    <property type="match status" value="1"/>
</dbReference>
<dbReference type="PROSITE" id="PS00934">
    <property type="entry name" value="GLYOXALASE_I_1"/>
    <property type="match status" value="1"/>
</dbReference>
<dbReference type="PROSITE" id="PS51819">
    <property type="entry name" value="VOC"/>
    <property type="match status" value="1"/>
</dbReference>
<dbReference type="InterPro" id="IPR037523">
    <property type="entry name" value="VOC_core"/>
</dbReference>
<dbReference type="InterPro" id="IPR004360">
    <property type="entry name" value="Glyas_Fos-R_dOase_dom"/>
</dbReference>
<dbReference type="EMBL" id="LVCJ01000015">
    <property type="protein sequence ID" value="OAL37361.1"/>
    <property type="molecule type" value="Genomic_DNA"/>
</dbReference>
<dbReference type="Gene3D" id="3.10.180.10">
    <property type="entry name" value="2,3-Dihydroxybiphenyl 1,2-Dioxygenase, domain 1"/>
    <property type="match status" value="1"/>
</dbReference>
<evidence type="ECO:0000313" key="3">
    <source>
        <dbReference type="EMBL" id="OAL37361.1"/>
    </source>
</evidence>
<evidence type="ECO:0000256" key="1">
    <source>
        <dbReference type="ARBA" id="ARBA00022723"/>
    </source>
</evidence>
<organism evidence="3 4">
    <name type="scientific">Fonsecaea nubica</name>
    <dbReference type="NCBI Taxonomy" id="856822"/>
    <lineage>
        <taxon>Eukaryota</taxon>
        <taxon>Fungi</taxon>
        <taxon>Dikarya</taxon>
        <taxon>Ascomycota</taxon>
        <taxon>Pezizomycotina</taxon>
        <taxon>Eurotiomycetes</taxon>
        <taxon>Chaetothyriomycetidae</taxon>
        <taxon>Chaetothyriales</taxon>
        <taxon>Herpotrichiellaceae</taxon>
        <taxon>Fonsecaea</taxon>
    </lineage>
</organism>
<comment type="caution">
    <text evidence="3">The sequence shown here is derived from an EMBL/GenBank/DDBJ whole genome shotgun (WGS) entry which is preliminary data.</text>
</comment>
<dbReference type="GO" id="GO:0046491">
    <property type="term" value="P:L-methylmalonyl-CoA metabolic process"/>
    <property type="evidence" value="ECO:0007669"/>
    <property type="project" value="TreeGrafter"/>
</dbReference>
<dbReference type="PANTHER" id="PTHR43048:SF3">
    <property type="entry name" value="METHYLMALONYL-COA EPIMERASE, MITOCHONDRIAL"/>
    <property type="match status" value="1"/>
</dbReference>
<gene>
    <name evidence="3" type="ORF">AYO20_03210</name>
</gene>
<dbReference type="Proteomes" id="UP000185904">
    <property type="component" value="Unassembled WGS sequence"/>
</dbReference>
<feature type="domain" description="VOC" evidence="2">
    <location>
        <begin position="6"/>
        <end position="154"/>
    </location>
</feature>
<protein>
    <recommendedName>
        <fullName evidence="2">VOC domain-containing protein</fullName>
    </recommendedName>
</protein>
<reference evidence="3 4" key="1">
    <citation type="submission" date="2016-03" db="EMBL/GenBank/DDBJ databases">
        <title>The draft genome sequence of Fonsecaea nubica causative agent of cutaneous subcutaneous infection in human host.</title>
        <authorList>
            <person name="Costa F."/>
            <person name="Sybren D.H."/>
            <person name="Raittz R.T."/>
            <person name="Weiss V.A."/>
            <person name="Leao A.C."/>
            <person name="Gomes R."/>
            <person name="De Souza E.M."/>
            <person name="Pedrosa F.O."/>
            <person name="Steffens M.B."/>
            <person name="Bombassaro A."/>
            <person name="Tadra-Sfeir M.Z."/>
            <person name="Moreno L.F."/>
            <person name="Najafzadeh M.J."/>
            <person name="Felipe M.S."/>
            <person name="Teixeira M."/>
            <person name="Sun J."/>
            <person name="Xi L."/>
            <person name="Castro M.A."/>
            <person name="Vicente V.A."/>
        </authorList>
    </citation>
    <scope>NUCLEOTIDE SEQUENCE [LARGE SCALE GENOMIC DNA]</scope>
    <source>
        <strain evidence="3 4">CBS 269.64</strain>
    </source>
</reference>
<keyword evidence="1" id="KW-0479">Metal-binding</keyword>
<dbReference type="GO" id="GO:0046872">
    <property type="term" value="F:metal ion binding"/>
    <property type="evidence" value="ECO:0007669"/>
    <property type="project" value="UniProtKB-KW"/>
</dbReference>
<dbReference type="OrthoDB" id="4118563at2759"/>
<dbReference type="SUPFAM" id="SSF54593">
    <property type="entry name" value="Glyoxalase/Bleomycin resistance protein/Dihydroxybiphenyl dioxygenase"/>
    <property type="match status" value="1"/>
</dbReference>
<dbReference type="InterPro" id="IPR018146">
    <property type="entry name" value="Glyoxalase_1_CS"/>
</dbReference>
<proteinExistence type="predicted"/>
<keyword evidence="4" id="KW-1185">Reference proteome</keyword>
<dbReference type="GeneID" id="34586632"/>
<dbReference type="InterPro" id="IPR051785">
    <property type="entry name" value="MMCE/EMCE_epimerase"/>
</dbReference>
<name>A0A178D822_9EURO</name>
<dbReference type="Pfam" id="PF00903">
    <property type="entry name" value="Glyoxalase"/>
    <property type="match status" value="1"/>
</dbReference>
<dbReference type="GO" id="GO:0004493">
    <property type="term" value="F:methylmalonyl-CoA epimerase activity"/>
    <property type="evidence" value="ECO:0007669"/>
    <property type="project" value="TreeGrafter"/>
</dbReference>
<sequence>MAIISHPNHVAISVPDAAKAAEFYTQVLGLKVLVPDNTMNAEDAGGVPRKIYGKELQRVRSIILTASNGIGFEIFEFVAPKYNGPHQRPEWGPDSYTRGGFFHVGFVVADIDETVAACERLGGKLVGEKVHPVPGEAALYMQDPWGNIIELMTCGFDQMFSQVISAGRFNNSRT</sequence>
<evidence type="ECO:0000313" key="4">
    <source>
        <dbReference type="Proteomes" id="UP000185904"/>
    </source>
</evidence>
<accession>A0A178D822</accession>
<evidence type="ECO:0000259" key="2">
    <source>
        <dbReference type="PROSITE" id="PS51819"/>
    </source>
</evidence>
<dbReference type="AlphaFoldDB" id="A0A178D822"/>
<dbReference type="InterPro" id="IPR029068">
    <property type="entry name" value="Glyas_Bleomycin-R_OHBP_Dase"/>
</dbReference>
<dbReference type="RefSeq" id="XP_022502373.1">
    <property type="nucleotide sequence ID" value="XM_022641513.1"/>
</dbReference>
<dbReference type="GO" id="GO:0004462">
    <property type="term" value="F:lactoylglutathione lyase activity"/>
    <property type="evidence" value="ECO:0007669"/>
    <property type="project" value="InterPro"/>
</dbReference>